<dbReference type="AlphaFoldDB" id="A0A9P0DVC2"/>
<feature type="transmembrane region" description="Helical" evidence="8">
    <location>
        <begin position="521"/>
        <end position="543"/>
    </location>
</feature>
<keyword evidence="4 8" id="KW-0812">Transmembrane</keyword>
<feature type="transmembrane region" description="Helical" evidence="8">
    <location>
        <begin position="101"/>
        <end position="123"/>
    </location>
</feature>
<dbReference type="EMBL" id="OV725077">
    <property type="protein sequence ID" value="CAH1388554.1"/>
    <property type="molecule type" value="Genomic_DNA"/>
</dbReference>
<sequence>MSKNNSPQANEGDTECGFFCWKGGTWQIFTSTKIYVLVYGLIGLVHFALGSYEVAIITTIEKRFKIPSRTTGLIMSSWDIGSLICLVFLTYLGSKGHKPRWVAIGTFAIAISSGIMSLPHMIYGPGTFDNSTYDTTPSSKCELGSVSDEVCTEGEESRLSSIILFSANTLLGIGTCVYYTLGIAYLDDNARKNKMPILLGAVMAIRMIGPTIGYMLGSYALSMYIDPTIDPGIKSDDPRWIGAWWIGFVPIGISSIVLAFFIWPFPRHLPRAYNRKIEAGIKFDDTQLSFKDFKLMMKRLLKNKVLMLNSVSATFYMFGIMGYWTFMPKYLETQFQQSASQASFITGAVGLVCTALGVLTSGIVITRFKPSPQSLALWNVIVEAIDVVGHLSYAYLGCPTENLQGHWESDGWSLAESCNTFCSCPPTVKYNPLCAQDGSVLFYSPCHAGCPSGSFNTTLKVYQNCSCMPDISLVPGPCPLQCATKFNIFIAILCIMSYFSATGRAGNTIIQFRSVSEDDKAVSIGLTEALLSTFAFIPAPIFYGTLLDYGCLVWGTLCGERGNCWLYDGQSVRYYVNFTASFFIFLATLADIGVWRYSYGLEIYEERAKEPQELQPLDSKHPQQQKIEMET</sequence>
<feature type="transmembrane region" description="Helical" evidence="8">
    <location>
        <begin position="305"/>
        <end position="324"/>
    </location>
</feature>
<feature type="transmembrane region" description="Helical" evidence="8">
    <location>
        <begin position="483"/>
        <end position="501"/>
    </location>
</feature>
<evidence type="ECO:0000256" key="1">
    <source>
        <dbReference type="ARBA" id="ARBA00004651"/>
    </source>
</evidence>
<keyword evidence="8" id="KW-0813">Transport</keyword>
<dbReference type="OrthoDB" id="5062115at2759"/>
<feature type="region of interest" description="Disordered" evidence="9">
    <location>
        <begin position="611"/>
        <end position="631"/>
    </location>
</feature>
<feature type="transmembrane region" description="Helical" evidence="8">
    <location>
        <begin position="344"/>
        <end position="365"/>
    </location>
</feature>
<keyword evidence="12" id="KW-1185">Reference proteome</keyword>
<dbReference type="Pfam" id="PF03137">
    <property type="entry name" value="OATP"/>
    <property type="match status" value="1"/>
</dbReference>
<dbReference type="Proteomes" id="UP001152798">
    <property type="component" value="Chromosome 1"/>
</dbReference>
<keyword evidence="6 8" id="KW-0472">Membrane</keyword>
<evidence type="ECO:0000256" key="8">
    <source>
        <dbReference type="RuleBase" id="RU362056"/>
    </source>
</evidence>
<evidence type="ECO:0000256" key="4">
    <source>
        <dbReference type="ARBA" id="ARBA00022692"/>
    </source>
</evidence>
<organism evidence="11 12">
    <name type="scientific">Nezara viridula</name>
    <name type="common">Southern green stink bug</name>
    <name type="synonym">Cimex viridulus</name>
    <dbReference type="NCBI Taxonomy" id="85310"/>
    <lineage>
        <taxon>Eukaryota</taxon>
        <taxon>Metazoa</taxon>
        <taxon>Ecdysozoa</taxon>
        <taxon>Arthropoda</taxon>
        <taxon>Hexapoda</taxon>
        <taxon>Insecta</taxon>
        <taxon>Pterygota</taxon>
        <taxon>Neoptera</taxon>
        <taxon>Paraneoptera</taxon>
        <taxon>Hemiptera</taxon>
        <taxon>Heteroptera</taxon>
        <taxon>Panheteroptera</taxon>
        <taxon>Pentatomomorpha</taxon>
        <taxon>Pentatomoidea</taxon>
        <taxon>Pentatomidae</taxon>
        <taxon>Pentatominae</taxon>
        <taxon>Nezara</taxon>
    </lineage>
</organism>
<evidence type="ECO:0000256" key="7">
    <source>
        <dbReference type="ARBA" id="ARBA00023157"/>
    </source>
</evidence>
<evidence type="ECO:0000256" key="2">
    <source>
        <dbReference type="ARBA" id="ARBA00009657"/>
    </source>
</evidence>
<dbReference type="GO" id="GO:0015347">
    <property type="term" value="F:sodium-independent organic anion transmembrane transporter activity"/>
    <property type="evidence" value="ECO:0007669"/>
    <property type="project" value="TreeGrafter"/>
</dbReference>
<evidence type="ECO:0000256" key="5">
    <source>
        <dbReference type="ARBA" id="ARBA00022989"/>
    </source>
</evidence>
<dbReference type="GO" id="GO:0043252">
    <property type="term" value="P:sodium-independent organic anion transport"/>
    <property type="evidence" value="ECO:0007669"/>
    <property type="project" value="TreeGrafter"/>
</dbReference>
<evidence type="ECO:0000313" key="11">
    <source>
        <dbReference type="EMBL" id="CAH1388554.1"/>
    </source>
</evidence>
<feature type="transmembrane region" description="Helical" evidence="8">
    <location>
        <begin position="34"/>
        <end position="52"/>
    </location>
</feature>
<dbReference type="PANTHER" id="PTHR11388:SF76">
    <property type="entry name" value="SOLUTE CARRIER ORGANIC ANION TRANSPORTER FAMILY MEMBER"/>
    <property type="match status" value="1"/>
</dbReference>
<keyword evidence="5 8" id="KW-1133">Transmembrane helix</keyword>
<dbReference type="PANTHER" id="PTHR11388">
    <property type="entry name" value="ORGANIC ANION TRANSPORTER"/>
    <property type="match status" value="1"/>
</dbReference>
<comment type="subcellular location">
    <subcellularLocation>
        <location evidence="1 8">Cell membrane</location>
        <topology evidence="1 8">Multi-pass membrane protein</topology>
    </subcellularLocation>
</comment>
<gene>
    <name evidence="11" type="ORF">NEZAVI_LOCUS152</name>
</gene>
<name>A0A9P0DVC2_NEZVI</name>
<dbReference type="PROSITE" id="PS51465">
    <property type="entry name" value="KAZAL_2"/>
    <property type="match status" value="1"/>
</dbReference>
<dbReference type="CDD" id="cd17336">
    <property type="entry name" value="MFS_SLCO_OATP"/>
    <property type="match status" value="1"/>
</dbReference>
<dbReference type="SUPFAM" id="SSF103473">
    <property type="entry name" value="MFS general substrate transporter"/>
    <property type="match status" value="1"/>
</dbReference>
<keyword evidence="3" id="KW-1003">Cell membrane</keyword>
<proteinExistence type="inferred from homology"/>
<feature type="transmembrane region" description="Helical" evidence="8">
    <location>
        <begin position="241"/>
        <end position="265"/>
    </location>
</feature>
<feature type="transmembrane region" description="Helical" evidence="8">
    <location>
        <begin position="198"/>
        <end position="221"/>
    </location>
</feature>
<feature type="transmembrane region" description="Helical" evidence="8">
    <location>
        <begin position="575"/>
        <end position="597"/>
    </location>
</feature>
<keyword evidence="8" id="KW-0406">Ion transport</keyword>
<feature type="compositionally biased region" description="Polar residues" evidence="9">
    <location>
        <begin position="622"/>
        <end position="631"/>
    </location>
</feature>
<evidence type="ECO:0000256" key="6">
    <source>
        <dbReference type="ARBA" id="ARBA00023136"/>
    </source>
</evidence>
<protein>
    <recommendedName>
        <fullName evidence="8">Solute carrier organic anion transporter family member</fullName>
    </recommendedName>
</protein>
<feature type="domain" description="Kazal-like" evidence="10">
    <location>
        <begin position="412"/>
        <end position="469"/>
    </location>
</feature>
<feature type="transmembrane region" description="Helical" evidence="8">
    <location>
        <begin position="162"/>
        <end position="186"/>
    </location>
</feature>
<dbReference type="GO" id="GO:0016323">
    <property type="term" value="C:basolateral plasma membrane"/>
    <property type="evidence" value="ECO:0007669"/>
    <property type="project" value="TreeGrafter"/>
</dbReference>
<dbReference type="Gene3D" id="1.20.1250.20">
    <property type="entry name" value="MFS general substrate transporter like domains"/>
    <property type="match status" value="2"/>
</dbReference>
<comment type="caution">
    <text evidence="8">Lacks conserved residue(s) required for the propagation of feature annotation.</text>
</comment>
<evidence type="ECO:0000256" key="9">
    <source>
        <dbReference type="SAM" id="MobiDB-lite"/>
    </source>
</evidence>
<dbReference type="GO" id="GO:0006811">
    <property type="term" value="P:monoatomic ion transport"/>
    <property type="evidence" value="ECO:0007669"/>
    <property type="project" value="UniProtKB-KW"/>
</dbReference>
<keyword evidence="7" id="KW-1015">Disulfide bond</keyword>
<evidence type="ECO:0000313" key="12">
    <source>
        <dbReference type="Proteomes" id="UP001152798"/>
    </source>
</evidence>
<accession>A0A9P0DVC2</accession>
<dbReference type="InterPro" id="IPR004156">
    <property type="entry name" value="OATP"/>
</dbReference>
<dbReference type="InterPro" id="IPR002350">
    <property type="entry name" value="Kazal_dom"/>
</dbReference>
<comment type="similarity">
    <text evidence="2 8">Belongs to the organo anion transporter (TC 2.A.60) family.</text>
</comment>
<feature type="transmembrane region" description="Helical" evidence="8">
    <location>
        <begin position="72"/>
        <end position="94"/>
    </location>
</feature>
<dbReference type="InterPro" id="IPR036259">
    <property type="entry name" value="MFS_trans_sf"/>
</dbReference>
<dbReference type="NCBIfam" id="TIGR00805">
    <property type="entry name" value="oat"/>
    <property type="match status" value="1"/>
</dbReference>
<dbReference type="SUPFAM" id="SSF100895">
    <property type="entry name" value="Kazal-type serine protease inhibitors"/>
    <property type="match status" value="1"/>
</dbReference>
<evidence type="ECO:0000256" key="3">
    <source>
        <dbReference type="ARBA" id="ARBA00022475"/>
    </source>
</evidence>
<evidence type="ECO:0000259" key="10">
    <source>
        <dbReference type="PROSITE" id="PS51465"/>
    </source>
</evidence>
<dbReference type="InterPro" id="IPR036058">
    <property type="entry name" value="Kazal_dom_sf"/>
</dbReference>
<reference evidence="11" key="1">
    <citation type="submission" date="2022-01" db="EMBL/GenBank/DDBJ databases">
        <authorList>
            <person name="King R."/>
        </authorList>
    </citation>
    <scope>NUCLEOTIDE SEQUENCE</scope>
</reference>